<proteinExistence type="predicted"/>
<sequence>MPFTEKDVGEEALARVILGFGPNEHISRQKLNRKRINLTISWHPKRDSKEEAIRSKVIKLVDRCYKVLLPKAKDLPEPKTVIYVGDLLQEHPRPVILRISVLLLIL</sequence>
<dbReference type="AlphaFoldDB" id="A0A1G2EZ26"/>
<name>A0A1G2EZ26_9BACT</name>
<evidence type="ECO:0000313" key="2">
    <source>
        <dbReference type="Proteomes" id="UP000177486"/>
    </source>
</evidence>
<dbReference type="EMBL" id="MHMQ01000008">
    <property type="protein sequence ID" value="OGZ31035.1"/>
    <property type="molecule type" value="Genomic_DNA"/>
</dbReference>
<gene>
    <name evidence="1" type="ORF">A2931_03460</name>
</gene>
<protein>
    <submittedName>
        <fullName evidence="1">Uncharacterized protein</fullName>
    </submittedName>
</protein>
<evidence type="ECO:0000313" key="1">
    <source>
        <dbReference type="EMBL" id="OGZ31035.1"/>
    </source>
</evidence>
<reference evidence="1 2" key="1">
    <citation type="journal article" date="2016" name="Nat. Commun.">
        <title>Thousands of microbial genomes shed light on interconnected biogeochemical processes in an aquifer system.</title>
        <authorList>
            <person name="Anantharaman K."/>
            <person name="Brown C.T."/>
            <person name="Hug L.A."/>
            <person name="Sharon I."/>
            <person name="Castelle C.J."/>
            <person name="Probst A.J."/>
            <person name="Thomas B.C."/>
            <person name="Singh A."/>
            <person name="Wilkins M.J."/>
            <person name="Karaoz U."/>
            <person name="Brodie E.L."/>
            <person name="Williams K.H."/>
            <person name="Hubbard S.S."/>
            <person name="Banfield J.F."/>
        </authorList>
    </citation>
    <scope>NUCLEOTIDE SEQUENCE [LARGE SCALE GENOMIC DNA]</scope>
</reference>
<organism evidence="1 2">
    <name type="scientific">Candidatus Niyogibacteria bacterium RIFCSPLOWO2_01_FULL_45_48</name>
    <dbReference type="NCBI Taxonomy" id="1801724"/>
    <lineage>
        <taxon>Bacteria</taxon>
        <taxon>Candidatus Niyogiibacteriota</taxon>
    </lineage>
</organism>
<accession>A0A1G2EZ26</accession>
<dbReference type="Proteomes" id="UP000177486">
    <property type="component" value="Unassembled WGS sequence"/>
</dbReference>
<comment type="caution">
    <text evidence="1">The sequence shown here is derived from an EMBL/GenBank/DDBJ whole genome shotgun (WGS) entry which is preliminary data.</text>
</comment>